<name>A0A840QU67_9BACI</name>
<keyword evidence="3" id="KW-1185">Reference proteome</keyword>
<gene>
    <name evidence="2" type="ORF">HNQ41_003054</name>
</gene>
<dbReference type="EMBL" id="JACHHB010000017">
    <property type="protein sequence ID" value="MBB5174831.1"/>
    <property type="molecule type" value="Genomic_DNA"/>
</dbReference>
<evidence type="ECO:0000259" key="1">
    <source>
        <dbReference type="Pfam" id="PF10026"/>
    </source>
</evidence>
<accession>A0A840QU67</accession>
<evidence type="ECO:0000313" key="2">
    <source>
        <dbReference type="EMBL" id="MBB5174831.1"/>
    </source>
</evidence>
<dbReference type="RefSeq" id="WP_184665236.1">
    <property type="nucleotide sequence ID" value="NZ_JACHHB010000017.1"/>
</dbReference>
<organism evidence="2 3">
    <name type="scientific">Texcoconibacillus texcoconensis</name>
    <dbReference type="NCBI Taxonomy" id="1095777"/>
    <lineage>
        <taxon>Bacteria</taxon>
        <taxon>Bacillati</taxon>
        <taxon>Bacillota</taxon>
        <taxon>Bacilli</taxon>
        <taxon>Bacillales</taxon>
        <taxon>Bacillaceae</taxon>
        <taxon>Texcoconibacillus</taxon>
    </lineage>
</organism>
<dbReference type="InterPro" id="IPR018728">
    <property type="entry name" value="DUF2268"/>
</dbReference>
<protein>
    <submittedName>
        <fullName evidence="2">Uncharacterized protein YjaZ</fullName>
    </submittedName>
</protein>
<dbReference type="Pfam" id="PF10026">
    <property type="entry name" value="DUF2268"/>
    <property type="match status" value="1"/>
</dbReference>
<reference evidence="2 3" key="1">
    <citation type="submission" date="2020-08" db="EMBL/GenBank/DDBJ databases">
        <title>Genomic Encyclopedia of Type Strains, Phase IV (KMG-IV): sequencing the most valuable type-strain genomes for metagenomic binning, comparative biology and taxonomic classification.</title>
        <authorList>
            <person name="Goeker M."/>
        </authorList>
    </citation>
    <scope>NUCLEOTIDE SEQUENCE [LARGE SCALE GENOMIC DNA]</scope>
    <source>
        <strain evidence="2 3">DSM 24696</strain>
    </source>
</reference>
<comment type="caution">
    <text evidence="2">The sequence shown here is derived from an EMBL/GenBank/DDBJ whole genome shotgun (WGS) entry which is preliminary data.</text>
</comment>
<feature type="domain" description="DUF2268" evidence="1">
    <location>
        <begin position="81"/>
        <end position="270"/>
    </location>
</feature>
<evidence type="ECO:0000313" key="3">
    <source>
        <dbReference type="Proteomes" id="UP000551878"/>
    </source>
</evidence>
<sequence length="282" mass="33694">MGIEPTKRWIERFSTKQQSITNVHDLHKLQERFLVEPLYEHFRYGSLRNVHEILMRNGLSPPHAKLSKWIKLMKKKEVYVLLERQFHRLKEDWKGPNIPVYLFPLDERNHFIMKNLGKKNGVTFPSCILLFVHEYTEVEDICALLTHEYSHACRIEKFSIDEKTVSLLESMVMEGIAEMSVLKYHGEKHVAQWTKGYSETLLQEWWHRAFMKRLNMRGLAQQHPFLYGGKYQLPPWIGYALGFSIVEKYQRQTKEDVDKILNTSAEYILQRSRFEEEKKENH</sequence>
<dbReference type="Proteomes" id="UP000551878">
    <property type="component" value="Unassembled WGS sequence"/>
</dbReference>
<dbReference type="AlphaFoldDB" id="A0A840QU67"/>
<proteinExistence type="predicted"/>